<proteinExistence type="predicted"/>
<dbReference type="AlphaFoldDB" id="A0AA42WSU2"/>
<protein>
    <submittedName>
        <fullName evidence="1">Uncharacterized protein</fullName>
    </submittedName>
</protein>
<name>A0AA42WSU2_SPHYA</name>
<evidence type="ECO:0000313" key="1">
    <source>
        <dbReference type="EMBL" id="MDH2129607.1"/>
    </source>
</evidence>
<dbReference type="Proteomes" id="UP001162318">
    <property type="component" value="Unassembled WGS sequence"/>
</dbReference>
<dbReference type="EMBL" id="JAOCKX010000001">
    <property type="protein sequence ID" value="MDH2129607.1"/>
    <property type="molecule type" value="Genomic_DNA"/>
</dbReference>
<gene>
    <name evidence="1" type="ORF">N5J77_00605</name>
</gene>
<reference evidence="1" key="1">
    <citation type="submission" date="2022-09" db="EMBL/GenBank/DDBJ databases">
        <title>Intensive care unit water sources are persistently colonized with multi-drug resistant bacteria and are the site of extensive horizontal gene transfer of antibiotic resistance genes.</title>
        <authorList>
            <person name="Diorio-Toth L."/>
        </authorList>
    </citation>
    <scope>NUCLEOTIDE SEQUENCE</scope>
    <source>
        <strain evidence="1">GD03659</strain>
    </source>
</reference>
<accession>A0AA42WSU2</accession>
<evidence type="ECO:0000313" key="2">
    <source>
        <dbReference type="Proteomes" id="UP001162318"/>
    </source>
</evidence>
<sequence>MSASEFQMPRKFTFDEFYEMLKEYVSNPRAQEALAVYDSEYVAGRGNLLDNSQCSEVAHEAYGNFKAIGWSILARHGWPTYAQIIKSSEHDAELRHKVESAGTTFINVARRLIRNEPDGWGWPFQDEDFHIGDPDSVLKLLRMWSAIHPNNLPYVLVGDE</sequence>
<dbReference type="RefSeq" id="WP_156448135.1">
    <property type="nucleotide sequence ID" value="NZ_JAOCKX010000001.1"/>
</dbReference>
<organism evidence="1 2">
    <name type="scientific">Sphingobium yanoikuyae</name>
    <name type="common">Sphingomonas yanoikuyae</name>
    <dbReference type="NCBI Taxonomy" id="13690"/>
    <lineage>
        <taxon>Bacteria</taxon>
        <taxon>Pseudomonadati</taxon>
        <taxon>Pseudomonadota</taxon>
        <taxon>Alphaproteobacteria</taxon>
        <taxon>Sphingomonadales</taxon>
        <taxon>Sphingomonadaceae</taxon>
        <taxon>Sphingobium</taxon>
    </lineage>
</organism>
<comment type="caution">
    <text evidence="1">The sequence shown here is derived from an EMBL/GenBank/DDBJ whole genome shotgun (WGS) entry which is preliminary data.</text>
</comment>